<sequence>MTHRMVDPGTAEILEGYGRFVVPSYSRFPVAFVRGKGSYLWDAEDRRYLDFCGGIAVNVLGHASPIVAEALEQEAGRLIHCSNLYYHPMGAKLAEILVRWIGAGKVFFSNSGAEANECLFKLARRFGEPRGAFEILTAQGSFHGRTLAAMAATGQDKVRQGFGAPVPGFRHVPFLDLAEMERAVGPATSAILVEPIQGEGGIRPATRSYLEGLREICDRHGLLLLFDEVQTGAFRSGRFLAFQRLLEGSGKETGFLPDGIAMAKGLAGGYPIGATWIREPYADLLGPGSHASTFGGSPLACSVAFAVLQHMEEHGLGEQIREKGERLHNELAALISADRGLIRSVSGVGGLLGVQVRRDARTVARELLDRGLLVAPAAENVVRLLPPLNVSLEEISEAVAILGAANREEEETT</sequence>
<evidence type="ECO:0000256" key="2">
    <source>
        <dbReference type="ARBA" id="ARBA00022576"/>
    </source>
</evidence>
<evidence type="ECO:0000256" key="4">
    <source>
        <dbReference type="ARBA" id="ARBA00022898"/>
    </source>
</evidence>
<proteinExistence type="inferred from homology"/>
<dbReference type="PIRSF" id="PIRSF000521">
    <property type="entry name" value="Transaminase_4ab_Lys_Orn"/>
    <property type="match status" value="1"/>
</dbReference>
<organism evidence="6 7">
    <name type="scientific">Methylacidimicrobium tartarophylax</name>
    <dbReference type="NCBI Taxonomy" id="1041768"/>
    <lineage>
        <taxon>Bacteria</taxon>
        <taxon>Pseudomonadati</taxon>
        <taxon>Verrucomicrobiota</taxon>
        <taxon>Methylacidimicrobium</taxon>
    </lineage>
</organism>
<evidence type="ECO:0000313" key="7">
    <source>
        <dbReference type="Proteomes" id="UP000334923"/>
    </source>
</evidence>
<evidence type="ECO:0000256" key="1">
    <source>
        <dbReference type="ARBA" id="ARBA00001933"/>
    </source>
</evidence>
<reference evidence="6 7" key="1">
    <citation type="submission" date="2019-09" db="EMBL/GenBank/DDBJ databases">
        <authorList>
            <person name="Cremers G."/>
        </authorList>
    </citation>
    <scope>NUCLEOTIDE SEQUENCE [LARGE SCALE GENOMIC DNA]</scope>
    <source>
        <strain evidence="6">4A</strain>
    </source>
</reference>
<evidence type="ECO:0000256" key="5">
    <source>
        <dbReference type="RuleBase" id="RU003560"/>
    </source>
</evidence>
<comment type="similarity">
    <text evidence="5">Belongs to the class-III pyridoxal-phosphate-dependent aminotransferase family.</text>
</comment>
<dbReference type="PANTHER" id="PTHR11986">
    <property type="entry name" value="AMINOTRANSFERASE CLASS III"/>
    <property type="match status" value="1"/>
</dbReference>
<dbReference type="InterPro" id="IPR050103">
    <property type="entry name" value="Class-III_PLP-dep_AT"/>
</dbReference>
<dbReference type="EC" id="2.6.1.11" evidence="6"/>
<dbReference type="EC" id="2.6.1.17" evidence="6"/>
<dbReference type="Pfam" id="PF00202">
    <property type="entry name" value="Aminotran_3"/>
    <property type="match status" value="1"/>
</dbReference>
<dbReference type="InterPro" id="IPR015421">
    <property type="entry name" value="PyrdxlP-dep_Trfase_major"/>
</dbReference>
<dbReference type="AlphaFoldDB" id="A0A5E6M796"/>
<dbReference type="EMBL" id="CABFVA020000012">
    <property type="protein sequence ID" value="VVM04801.1"/>
    <property type="molecule type" value="Genomic_DNA"/>
</dbReference>
<dbReference type="GO" id="GO:0030170">
    <property type="term" value="F:pyridoxal phosphate binding"/>
    <property type="evidence" value="ECO:0007669"/>
    <property type="project" value="InterPro"/>
</dbReference>
<keyword evidence="4 5" id="KW-0663">Pyridoxal phosphate</keyword>
<dbReference type="GO" id="GO:0003992">
    <property type="term" value="F:N2-acetyl-L-ornithine:2-oxoglutarate 5-aminotransferase activity"/>
    <property type="evidence" value="ECO:0007669"/>
    <property type="project" value="UniProtKB-EC"/>
</dbReference>
<dbReference type="GO" id="GO:0009016">
    <property type="term" value="F:succinyldiaminopimelate transaminase activity"/>
    <property type="evidence" value="ECO:0007669"/>
    <property type="project" value="UniProtKB-EC"/>
</dbReference>
<dbReference type="CDD" id="cd00610">
    <property type="entry name" value="OAT_like"/>
    <property type="match status" value="1"/>
</dbReference>
<dbReference type="Proteomes" id="UP000334923">
    <property type="component" value="Unassembled WGS sequence"/>
</dbReference>
<dbReference type="Gene3D" id="3.40.640.10">
    <property type="entry name" value="Type I PLP-dependent aspartate aminotransferase-like (Major domain)"/>
    <property type="match status" value="1"/>
</dbReference>
<dbReference type="RefSeq" id="WP_246186462.1">
    <property type="nucleotide sequence ID" value="NZ_CABFVA020000012.1"/>
</dbReference>
<dbReference type="GO" id="GO:0042802">
    <property type="term" value="F:identical protein binding"/>
    <property type="evidence" value="ECO:0007669"/>
    <property type="project" value="TreeGrafter"/>
</dbReference>
<dbReference type="InterPro" id="IPR015424">
    <property type="entry name" value="PyrdxlP-dep_Trfase"/>
</dbReference>
<evidence type="ECO:0000256" key="3">
    <source>
        <dbReference type="ARBA" id="ARBA00022679"/>
    </source>
</evidence>
<accession>A0A5E6M796</accession>
<name>A0A5E6M796_9BACT</name>
<keyword evidence="3 6" id="KW-0808">Transferase</keyword>
<gene>
    <name evidence="6" type="primary">argD</name>
    <name evidence="6" type="ORF">MAMT_00308</name>
</gene>
<dbReference type="NCBIfam" id="NF002325">
    <property type="entry name" value="PRK01278.1"/>
    <property type="match status" value="1"/>
</dbReference>
<evidence type="ECO:0000313" key="6">
    <source>
        <dbReference type="EMBL" id="VVM04801.1"/>
    </source>
</evidence>
<dbReference type="InterPro" id="IPR005814">
    <property type="entry name" value="Aminotrans_3"/>
</dbReference>
<dbReference type="Gene3D" id="3.90.1150.10">
    <property type="entry name" value="Aspartate Aminotransferase, domain 1"/>
    <property type="match status" value="1"/>
</dbReference>
<protein>
    <submittedName>
        <fullName evidence="6">Acetylornithine/N-succinyldiaminopimelate aminotransferase</fullName>
        <ecNumber evidence="6">2.6.1.11</ecNumber>
        <ecNumber evidence="6">2.6.1.17</ecNumber>
    </submittedName>
</protein>
<dbReference type="SUPFAM" id="SSF53383">
    <property type="entry name" value="PLP-dependent transferases"/>
    <property type="match status" value="1"/>
</dbReference>
<dbReference type="FunFam" id="3.40.640.10:FF:000004">
    <property type="entry name" value="Acetylornithine aminotransferase"/>
    <property type="match status" value="1"/>
</dbReference>
<keyword evidence="2 6" id="KW-0032">Aminotransferase</keyword>
<dbReference type="InterPro" id="IPR015422">
    <property type="entry name" value="PyrdxlP-dep_Trfase_small"/>
</dbReference>
<comment type="cofactor">
    <cofactor evidence="1">
        <name>pyridoxal 5'-phosphate</name>
        <dbReference type="ChEBI" id="CHEBI:597326"/>
    </cofactor>
</comment>
<keyword evidence="7" id="KW-1185">Reference proteome</keyword>
<dbReference type="PANTHER" id="PTHR11986:SF79">
    <property type="entry name" value="ACETYLORNITHINE AMINOTRANSFERASE, MITOCHONDRIAL"/>
    <property type="match status" value="1"/>
</dbReference>